<keyword evidence="4" id="KW-1185">Reference proteome</keyword>
<organism evidence="3 4">
    <name type="scientific">Ignelater luminosus</name>
    <name type="common">Cucubano</name>
    <name type="synonym">Pyrophorus luminosus</name>
    <dbReference type="NCBI Taxonomy" id="2038154"/>
    <lineage>
        <taxon>Eukaryota</taxon>
        <taxon>Metazoa</taxon>
        <taxon>Ecdysozoa</taxon>
        <taxon>Arthropoda</taxon>
        <taxon>Hexapoda</taxon>
        <taxon>Insecta</taxon>
        <taxon>Pterygota</taxon>
        <taxon>Neoptera</taxon>
        <taxon>Endopterygota</taxon>
        <taxon>Coleoptera</taxon>
        <taxon>Polyphaga</taxon>
        <taxon>Elateriformia</taxon>
        <taxon>Elateroidea</taxon>
        <taxon>Elateridae</taxon>
        <taxon>Agrypninae</taxon>
        <taxon>Pyrophorini</taxon>
        <taxon>Ignelater</taxon>
    </lineage>
</organism>
<feature type="domain" description="C2" evidence="2">
    <location>
        <begin position="244"/>
        <end position="388"/>
    </location>
</feature>
<dbReference type="SUPFAM" id="SSF49562">
    <property type="entry name" value="C2 domain (Calcium/lipid-binding domain, CaLB)"/>
    <property type="match status" value="1"/>
</dbReference>
<feature type="region of interest" description="Disordered" evidence="1">
    <location>
        <begin position="63"/>
        <end position="118"/>
    </location>
</feature>
<dbReference type="PROSITE" id="PS50004">
    <property type="entry name" value="C2"/>
    <property type="match status" value="1"/>
</dbReference>
<evidence type="ECO:0000313" key="3">
    <source>
        <dbReference type="EMBL" id="KAF2886757.1"/>
    </source>
</evidence>
<dbReference type="Gene3D" id="2.60.40.150">
    <property type="entry name" value="C2 domain"/>
    <property type="match status" value="1"/>
</dbReference>
<feature type="compositionally biased region" description="Polar residues" evidence="1">
    <location>
        <begin position="98"/>
        <end position="111"/>
    </location>
</feature>
<dbReference type="OrthoDB" id="79771at2759"/>
<dbReference type="EMBL" id="VTPC01086524">
    <property type="protein sequence ID" value="KAF2886757.1"/>
    <property type="molecule type" value="Genomic_DNA"/>
</dbReference>
<gene>
    <name evidence="3" type="ORF">ILUMI_19416</name>
</gene>
<dbReference type="InterPro" id="IPR000008">
    <property type="entry name" value="C2_dom"/>
</dbReference>
<evidence type="ECO:0000313" key="4">
    <source>
        <dbReference type="Proteomes" id="UP000801492"/>
    </source>
</evidence>
<dbReference type="AlphaFoldDB" id="A0A8K0CK87"/>
<dbReference type="InterPro" id="IPR035892">
    <property type="entry name" value="C2_domain_sf"/>
</dbReference>
<dbReference type="Proteomes" id="UP000801492">
    <property type="component" value="Unassembled WGS sequence"/>
</dbReference>
<dbReference type="GO" id="GO:0060271">
    <property type="term" value="P:cilium assembly"/>
    <property type="evidence" value="ECO:0007669"/>
    <property type="project" value="TreeGrafter"/>
</dbReference>
<evidence type="ECO:0000259" key="2">
    <source>
        <dbReference type="PROSITE" id="PS50004"/>
    </source>
</evidence>
<reference evidence="3" key="1">
    <citation type="submission" date="2019-08" db="EMBL/GenBank/DDBJ databases">
        <title>The genome of the North American firefly Photinus pyralis.</title>
        <authorList>
            <consortium name="Photinus pyralis genome working group"/>
            <person name="Fallon T.R."/>
            <person name="Sander Lower S.E."/>
            <person name="Weng J.-K."/>
        </authorList>
    </citation>
    <scope>NUCLEOTIDE SEQUENCE</scope>
    <source>
        <strain evidence="3">TRF0915ILg1</strain>
        <tissue evidence="3">Whole body</tissue>
    </source>
</reference>
<dbReference type="PANTHER" id="PTHR21254">
    <property type="entry name" value="C2 DOMAIN-CONTAINING PROTEIN 3"/>
    <property type="match status" value="1"/>
</dbReference>
<proteinExistence type="predicted"/>
<dbReference type="CDD" id="cd00030">
    <property type="entry name" value="C2"/>
    <property type="match status" value="1"/>
</dbReference>
<accession>A0A8K0CK87</accession>
<evidence type="ECO:0000256" key="1">
    <source>
        <dbReference type="SAM" id="MobiDB-lite"/>
    </source>
</evidence>
<sequence length="747" mass="83591">MPVTISDWWEPICSPVNGKIYGQMKVLVAVGTPAQIHNLEVERGLKDNSSSVTYVPIVSEVKQSKQEENMSSPNSYSIKRPNLLPNKNINSDKRANNKKNVSLSTPVSGRSKQSEDVCQINNSNVEETAKVKKVDIGVQSDVEMETQSQSEPQNENTRNNVLETLISQLIEQKQKNIYVENATNTEDISVNSNNSNATKQLNNEKLDNSVANGLSKLNQCKNTTNTQLRKTSDLLDYLNQALSLDNRLVRPQTPAEDENNFKAHIAVEGALHLPYKRKCRSRKTKRKGISYEDTLPTTYVTFETVPGAELQVTSVVPKCANPQWDFRSDVLLPGEILTNSQKRLIFKVWRKNNGSSPQPNLQIDTVLGFAALDLTVLLSGLPSVQGWFNIVDFSCKCNGQIKINITPLENISRFKETKGAPTSQDTTVIPENDIVQEQTPTFELREEPSELLNRTLKRKFTELEEITQRLRLRLADVTKDDSDTSNDEFADEFERDINTLHVEDDYNMIDLGNGKAQQSLLDMPNDFNMLKQTRNKKAIVTTELANFSRDIILPKVAPSDSAYSSTHISDKTENINRPFATTSFNSISSNDISESSSQIIQRNSPNRSVTPADQQLRVGRQRIDQLLEKLTQLSAVDTSENLFSSRYVSGCSVNQEVPVSSEMKPENNFNIDEILNPALFNRLCTVEINSDTNRTEFSDEFDSSSNAQIDNDCSSSSLLTQFSTYRQAPDGAGYNIDSNISISKGSI</sequence>
<dbReference type="PANTHER" id="PTHR21254:SF1">
    <property type="entry name" value="C2 DOMAIN-CONTAINING PROTEIN 3"/>
    <property type="match status" value="1"/>
</dbReference>
<comment type="caution">
    <text evidence="3">The sequence shown here is derived from an EMBL/GenBank/DDBJ whole genome shotgun (WGS) entry which is preliminary data.</text>
</comment>
<protein>
    <recommendedName>
        <fullName evidence="2">C2 domain-containing protein</fullName>
    </recommendedName>
</protein>
<dbReference type="GO" id="GO:0005815">
    <property type="term" value="C:microtubule organizing center"/>
    <property type="evidence" value="ECO:0007669"/>
    <property type="project" value="TreeGrafter"/>
</dbReference>
<name>A0A8K0CK87_IGNLU</name>